<evidence type="ECO:0000256" key="2">
    <source>
        <dbReference type="ARBA" id="ARBA00022840"/>
    </source>
</evidence>
<keyword evidence="6" id="KW-1185">Reference proteome</keyword>
<feature type="compositionally biased region" description="Acidic residues" evidence="3">
    <location>
        <begin position="532"/>
        <end position="541"/>
    </location>
</feature>
<evidence type="ECO:0000256" key="3">
    <source>
        <dbReference type="SAM" id="MobiDB-lite"/>
    </source>
</evidence>
<evidence type="ECO:0000313" key="5">
    <source>
        <dbReference type="EMBL" id="KAF9536420.1"/>
    </source>
</evidence>
<keyword evidence="2" id="KW-0067">ATP-binding</keyword>
<name>A0A9P6EVY6_9FUNG</name>
<feature type="compositionally biased region" description="Low complexity" evidence="3">
    <location>
        <begin position="596"/>
        <end position="609"/>
    </location>
</feature>
<dbReference type="PROSITE" id="PS50837">
    <property type="entry name" value="NACHT"/>
    <property type="match status" value="1"/>
</dbReference>
<dbReference type="InterPro" id="IPR025662">
    <property type="entry name" value="Sigma_54_int_dom_ATP-bd_1"/>
</dbReference>
<evidence type="ECO:0000313" key="6">
    <source>
        <dbReference type="Proteomes" id="UP000723463"/>
    </source>
</evidence>
<feature type="region of interest" description="Disordered" evidence="3">
    <location>
        <begin position="19"/>
        <end position="50"/>
    </location>
</feature>
<keyword evidence="1" id="KW-0547">Nucleotide-binding</keyword>
<dbReference type="CDD" id="cd00882">
    <property type="entry name" value="Ras_like_GTPase"/>
    <property type="match status" value="1"/>
</dbReference>
<reference evidence="5" key="1">
    <citation type="journal article" date="2020" name="Fungal Divers.">
        <title>Resolving the Mortierellaceae phylogeny through synthesis of multi-gene phylogenetics and phylogenomics.</title>
        <authorList>
            <person name="Vandepol N."/>
            <person name="Liber J."/>
            <person name="Desiro A."/>
            <person name="Na H."/>
            <person name="Kennedy M."/>
            <person name="Barry K."/>
            <person name="Grigoriev I.V."/>
            <person name="Miller A.N."/>
            <person name="O'Donnell K."/>
            <person name="Stajich J.E."/>
            <person name="Bonito G."/>
        </authorList>
    </citation>
    <scope>NUCLEOTIDE SEQUENCE</scope>
    <source>
        <strain evidence="5">NRRL 2591</strain>
    </source>
</reference>
<dbReference type="Gene3D" id="3.40.50.300">
    <property type="entry name" value="P-loop containing nucleotide triphosphate hydrolases"/>
    <property type="match status" value="1"/>
</dbReference>
<proteinExistence type="predicted"/>
<feature type="region of interest" description="Disordered" evidence="3">
    <location>
        <begin position="576"/>
        <end position="684"/>
    </location>
</feature>
<dbReference type="InterPro" id="IPR027417">
    <property type="entry name" value="P-loop_NTPase"/>
</dbReference>
<feature type="compositionally biased region" description="Gly residues" evidence="3">
    <location>
        <begin position="585"/>
        <end position="595"/>
    </location>
</feature>
<dbReference type="SUPFAM" id="SSF52540">
    <property type="entry name" value="P-loop containing nucleoside triphosphate hydrolases"/>
    <property type="match status" value="1"/>
</dbReference>
<sequence length="818" mass="89083">MAAVSSEASSIAIASAAAHRSPLELHYKPPPSVAGTVPRSSRSESQVDSDECLVRISSEKAFLDGQSKVKTGDLASASGSTRDHPQQATIIEAPVASEPSPPTVLPQTNDQLVKVENIFRFPTEPALRDQAPSVLEVEDRLAQVRHKVSEGRSDRIYVPLRANPSPRVSNKTALPLLPVVLKFLESELRVFLLLGDSGSGKSTFCRQLVRTLWSNYTQGSRIPLFVDLRDIDRPSDDLIESQLQEHGFSDADVRGLLHQRQFVLVCDGYDESRLSTSIYTKRLGQLDVKMIVSCRNTFLGRGYQYRFYPLGGDIYHDKSCELFKEATIVPFQKSDIREFIKQYVLSFPGQEPSDNPPTPSFDDYWEKLGAIPNLMNLVSNPFLLTLALKALPSLSIDLQDLNKNEATRLQLYDGFVNEWIRISIARLQRSTLSQEYRSAFESLLNYGFAWCVKDFSKRLAKDMHKHQSGHLVVLFPCRHSEPWKAEFFGQKISSTLLRESSLLSRAGIRHSFIHKSLFVYFLSLAIYDPDETDDDDSDDGWGDPHGGGGNSFSDGGDYLFDDGDFNGGDSRLSGGHFLSTSNSGGSAGGGSGGPMGTSSGSINASSDSSGGNGGPNGNNSGSADSNSGSLGGNSSSTGGNDGSGGKDDTSGNGDSSHQDKDSYRSRRKASKNKSRPFGDPFSTQNLLEDPEVLEFLVERAQSDSRFKKRLFSVFEQSKAFSIPSIAVANAITILFKSWNRFQDTALDGVPIPNDYMLTATGSTGSVQLPESNLQVPSEALKINSTPTTLDLSYSSLGSDGAQALSEALKINSTLTTLD</sequence>
<dbReference type="EMBL" id="JAAAXW010000729">
    <property type="protein sequence ID" value="KAF9536420.1"/>
    <property type="molecule type" value="Genomic_DNA"/>
</dbReference>
<evidence type="ECO:0000259" key="4">
    <source>
        <dbReference type="PROSITE" id="PS50837"/>
    </source>
</evidence>
<dbReference type="InterPro" id="IPR007111">
    <property type="entry name" value="NACHT_NTPase"/>
</dbReference>
<feature type="compositionally biased region" description="Basic residues" evidence="3">
    <location>
        <begin position="665"/>
        <end position="674"/>
    </location>
</feature>
<gene>
    <name evidence="5" type="ORF">EC957_010997</name>
</gene>
<organism evidence="5 6">
    <name type="scientific">Mortierella hygrophila</name>
    <dbReference type="NCBI Taxonomy" id="979708"/>
    <lineage>
        <taxon>Eukaryota</taxon>
        <taxon>Fungi</taxon>
        <taxon>Fungi incertae sedis</taxon>
        <taxon>Mucoromycota</taxon>
        <taxon>Mortierellomycotina</taxon>
        <taxon>Mortierellomycetes</taxon>
        <taxon>Mortierellales</taxon>
        <taxon>Mortierellaceae</taxon>
        <taxon>Mortierella</taxon>
    </lineage>
</organism>
<feature type="domain" description="NACHT" evidence="4">
    <location>
        <begin position="189"/>
        <end position="271"/>
    </location>
</feature>
<evidence type="ECO:0000256" key="1">
    <source>
        <dbReference type="ARBA" id="ARBA00022741"/>
    </source>
</evidence>
<protein>
    <recommendedName>
        <fullName evidence="4">NACHT domain-containing protein</fullName>
    </recommendedName>
</protein>
<feature type="region of interest" description="Disordered" evidence="3">
    <location>
        <begin position="532"/>
        <end position="554"/>
    </location>
</feature>
<feature type="non-terminal residue" evidence="5">
    <location>
        <position position="818"/>
    </location>
</feature>
<feature type="compositionally biased region" description="Low complexity" evidence="3">
    <location>
        <begin position="617"/>
        <end position="638"/>
    </location>
</feature>
<dbReference type="SUPFAM" id="SSF52047">
    <property type="entry name" value="RNI-like"/>
    <property type="match status" value="1"/>
</dbReference>
<dbReference type="AlphaFoldDB" id="A0A9P6EVY6"/>
<comment type="caution">
    <text evidence="5">The sequence shown here is derived from an EMBL/GenBank/DDBJ whole genome shotgun (WGS) entry which is preliminary data.</text>
</comment>
<dbReference type="GO" id="GO:0005524">
    <property type="term" value="F:ATP binding"/>
    <property type="evidence" value="ECO:0007669"/>
    <property type="project" value="UniProtKB-KW"/>
</dbReference>
<dbReference type="Proteomes" id="UP000723463">
    <property type="component" value="Unassembled WGS sequence"/>
</dbReference>
<dbReference type="InterPro" id="IPR032675">
    <property type="entry name" value="LRR_dom_sf"/>
</dbReference>
<dbReference type="Gene3D" id="3.80.10.10">
    <property type="entry name" value="Ribonuclease Inhibitor"/>
    <property type="match status" value="1"/>
</dbReference>
<accession>A0A9P6EVY6</accession>
<dbReference type="Pfam" id="PF05729">
    <property type="entry name" value="NACHT"/>
    <property type="match status" value="1"/>
</dbReference>
<dbReference type="PROSITE" id="PS00675">
    <property type="entry name" value="SIGMA54_INTERACT_1"/>
    <property type="match status" value="1"/>
</dbReference>